<evidence type="ECO:0000259" key="4">
    <source>
        <dbReference type="PROSITE" id="PS50228"/>
    </source>
</evidence>
<dbReference type="PANTHER" id="PTHR46780">
    <property type="entry name" value="PROTEIN EVA-1"/>
    <property type="match status" value="1"/>
</dbReference>
<organism evidence="5 6">
    <name type="scientific">Monopterus albus</name>
    <name type="common">Swamp eel</name>
    <dbReference type="NCBI Taxonomy" id="43700"/>
    <lineage>
        <taxon>Eukaryota</taxon>
        <taxon>Metazoa</taxon>
        <taxon>Chordata</taxon>
        <taxon>Craniata</taxon>
        <taxon>Vertebrata</taxon>
        <taxon>Euteleostomi</taxon>
        <taxon>Actinopterygii</taxon>
        <taxon>Neopterygii</taxon>
        <taxon>Teleostei</taxon>
        <taxon>Neoteleostei</taxon>
        <taxon>Acanthomorphata</taxon>
        <taxon>Anabantaria</taxon>
        <taxon>Synbranchiformes</taxon>
        <taxon>Synbranchidae</taxon>
        <taxon>Monopterus</taxon>
    </lineage>
</organism>
<keyword evidence="6" id="KW-1185">Reference proteome</keyword>
<evidence type="ECO:0000256" key="1">
    <source>
        <dbReference type="ARBA" id="ARBA00022546"/>
    </source>
</evidence>
<keyword evidence="2" id="KW-0430">Lectin</keyword>
<dbReference type="GO" id="GO:0030246">
    <property type="term" value="F:carbohydrate binding"/>
    <property type="evidence" value="ECO:0007669"/>
    <property type="project" value="UniProtKB-KW"/>
</dbReference>
<keyword evidence="3" id="KW-0677">Repeat</keyword>
<evidence type="ECO:0000256" key="3">
    <source>
        <dbReference type="ARBA" id="ARBA00022737"/>
    </source>
</evidence>
<dbReference type="FunFam" id="2.60.120.740:FF:000001">
    <property type="entry name" value="Adhesion G protein-coupled receptor L2"/>
    <property type="match status" value="1"/>
</dbReference>
<proteinExistence type="predicted"/>
<sequence>HTVTALSTERVITCDDLYNVHRLSCDSGVISVQTALYGRTDSETCSQGRTTDQLSNTKCSQQGTLDFLKRSCDGKRVCEINTNAVRTSDPCPGIYKYLDTTYACLFGVHAVACESSILNLHCDGQQVIFVYGADYGRHDQTTCSFQRSASHVQNVQCSGPTTKVAERCNGKRSCAIKASNSEFGDSCVDTYKYLEVDYVCHGKSQVPLGCFSTHIQYVDEHRRFMSRTKP</sequence>
<dbReference type="InterPro" id="IPR043159">
    <property type="entry name" value="Lectin_gal-bd_sf"/>
</dbReference>
<keyword evidence="1" id="KW-0348">Hemagglutinin</keyword>
<dbReference type="Proteomes" id="UP000261600">
    <property type="component" value="Unplaced"/>
</dbReference>
<feature type="domain" description="SUEL-type lectin" evidence="4">
    <location>
        <begin position="23"/>
        <end position="105"/>
    </location>
</feature>
<dbReference type="Pfam" id="PF02140">
    <property type="entry name" value="SUEL_Lectin"/>
    <property type="match status" value="2"/>
</dbReference>
<dbReference type="Gene3D" id="2.60.120.740">
    <property type="match status" value="2"/>
</dbReference>
<dbReference type="PROSITE" id="PS50228">
    <property type="entry name" value="SUEL_LECTIN"/>
    <property type="match status" value="2"/>
</dbReference>
<evidence type="ECO:0000313" key="5">
    <source>
        <dbReference type="Ensembl" id="ENSMALP00000027933.1"/>
    </source>
</evidence>
<dbReference type="CDD" id="cd22835">
    <property type="entry name" value="Gal_Rha_Lectin_SML_rpt2"/>
    <property type="match status" value="1"/>
</dbReference>
<reference evidence="5" key="1">
    <citation type="submission" date="2025-08" db="UniProtKB">
        <authorList>
            <consortium name="Ensembl"/>
        </authorList>
    </citation>
    <scope>IDENTIFICATION</scope>
</reference>
<dbReference type="Ensembl" id="ENSMALT00000028447.1">
    <property type="protein sequence ID" value="ENSMALP00000027933.1"/>
    <property type="gene ID" value="ENSMALG00000019364.1"/>
</dbReference>
<dbReference type="AlphaFoldDB" id="A0A3Q3KFQ8"/>
<dbReference type="CDD" id="cd22833">
    <property type="entry name" value="Gal_Rha_Lectin_CSL1-2_RBL_SML_rpt1"/>
    <property type="match status" value="1"/>
</dbReference>
<accession>A0A3Q3KFQ8</accession>
<dbReference type="InterPro" id="IPR000922">
    <property type="entry name" value="Lectin_gal-bd_dom"/>
</dbReference>
<feature type="domain" description="SUEL-type lectin" evidence="4">
    <location>
        <begin position="112"/>
        <end position="201"/>
    </location>
</feature>
<evidence type="ECO:0000313" key="6">
    <source>
        <dbReference type="Proteomes" id="UP000261600"/>
    </source>
</evidence>
<evidence type="ECO:0000256" key="2">
    <source>
        <dbReference type="ARBA" id="ARBA00022734"/>
    </source>
</evidence>
<reference evidence="5" key="2">
    <citation type="submission" date="2025-09" db="UniProtKB">
        <authorList>
            <consortium name="Ensembl"/>
        </authorList>
    </citation>
    <scope>IDENTIFICATION</scope>
</reference>
<dbReference type="FunFam" id="2.60.120.740:FF:000003">
    <property type="entry name" value="Protein eva-1 homolog C"/>
    <property type="match status" value="1"/>
</dbReference>
<name>A0A3Q3KFQ8_MONAL</name>
<protein>
    <recommendedName>
        <fullName evidence="4">SUEL-type lectin domain-containing protein</fullName>
    </recommendedName>
</protein>